<keyword evidence="4" id="KW-0731">Sigma factor</keyword>
<dbReference type="InterPro" id="IPR007627">
    <property type="entry name" value="RNA_pol_sigma70_r2"/>
</dbReference>
<comment type="caution">
    <text evidence="8">The sequence shown here is derived from an EMBL/GenBank/DDBJ whole genome shotgun (WGS) entry which is preliminary data.</text>
</comment>
<dbReference type="InterPro" id="IPR014284">
    <property type="entry name" value="RNA_pol_sigma-70_dom"/>
</dbReference>
<dbReference type="Gene3D" id="3.10.450.50">
    <property type="match status" value="1"/>
</dbReference>
<protein>
    <submittedName>
        <fullName evidence="8">RNA polymerase sigma factor SigJ</fullName>
    </submittedName>
</protein>
<organism evidence="8 9">
    <name type="scientific">Kibdelosporangium persicum</name>
    <dbReference type="NCBI Taxonomy" id="2698649"/>
    <lineage>
        <taxon>Bacteria</taxon>
        <taxon>Bacillati</taxon>
        <taxon>Actinomycetota</taxon>
        <taxon>Actinomycetes</taxon>
        <taxon>Pseudonocardiales</taxon>
        <taxon>Pseudonocardiaceae</taxon>
        <taxon>Kibdelosporangium</taxon>
    </lineage>
</organism>
<evidence type="ECO:0000313" key="9">
    <source>
        <dbReference type="Proteomes" id="UP000763557"/>
    </source>
</evidence>
<keyword evidence="9" id="KW-1185">Reference proteome</keyword>
<comment type="subunit">
    <text evidence="2">Interacts transiently with the RNA polymerase catalytic core formed by RpoA, RpoB, RpoC and RpoZ (2 alpha, 1 beta, 1 beta' and 1 omega subunit) to form the RNA polymerase holoenzyme that can initiate transcription.</text>
</comment>
<dbReference type="Gene3D" id="1.10.10.10">
    <property type="entry name" value="Winged helix-like DNA-binding domain superfamily/Winged helix DNA-binding domain"/>
    <property type="match status" value="1"/>
</dbReference>
<dbReference type="RefSeq" id="WP_173142380.1">
    <property type="nucleotide sequence ID" value="NZ_CBCSGW010000001.1"/>
</dbReference>
<name>A0ABX2FIG0_9PSEU</name>
<dbReference type="SUPFAM" id="SSF88659">
    <property type="entry name" value="Sigma3 and sigma4 domains of RNA polymerase sigma factors"/>
    <property type="match status" value="1"/>
</dbReference>
<evidence type="ECO:0000256" key="3">
    <source>
        <dbReference type="ARBA" id="ARBA00023015"/>
    </source>
</evidence>
<feature type="domain" description="RNA polymerase sigma-70 region 2" evidence="6">
    <location>
        <begin position="11"/>
        <end position="75"/>
    </location>
</feature>
<dbReference type="Gene3D" id="1.10.1740.10">
    <property type="match status" value="1"/>
</dbReference>
<dbReference type="Pfam" id="PF04542">
    <property type="entry name" value="Sigma70_r2"/>
    <property type="match status" value="1"/>
</dbReference>
<dbReference type="PANTHER" id="PTHR30173:SF43">
    <property type="entry name" value="ECF RNA POLYMERASE SIGMA FACTOR SIGI-RELATED"/>
    <property type="match status" value="1"/>
</dbReference>
<dbReference type="Pfam" id="PF08281">
    <property type="entry name" value="Sigma70_r4_2"/>
    <property type="match status" value="1"/>
</dbReference>
<dbReference type="NCBIfam" id="TIGR02937">
    <property type="entry name" value="sigma70-ECF"/>
    <property type="match status" value="1"/>
</dbReference>
<evidence type="ECO:0000256" key="5">
    <source>
        <dbReference type="ARBA" id="ARBA00023163"/>
    </source>
</evidence>
<dbReference type="EMBL" id="JAAATY010000054">
    <property type="protein sequence ID" value="NRN71196.1"/>
    <property type="molecule type" value="Genomic_DNA"/>
</dbReference>
<keyword evidence="3" id="KW-0805">Transcription regulation</keyword>
<dbReference type="SUPFAM" id="SSF88946">
    <property type="entry name" value="Sigma2 domain of RNA polymerase sigma factors"/>
    <property type="match status" value="1"/>
</dbReference>
<sequence length="307" mass="33046">MEETEWLAERFEQHRPRLRAVAYRMLGSLAEADDAVQDAWLRLSRSDPDQIDNLAGWLTTVVARECLHMLRSRRHRREESFAAQLPDPVVVPDGDLDPEQEALLADSVGLALLVVLDRLGPAERLAFVLHDMFALPFEEIAGIVGRTPAAARQLASRARRRVTNAEVPLPGPDLARQQQIVDAFYAAARAGDFDALVQVLDPDIVLTTDYGPDGRPAVTRGAAAVAQLTRAPRGGRLRPVLVNGAPGAMVTVDGQPVAVLVFTVVADKIVAIDTIREPGRVCRAAAVLAENAADTAVTSPAPEGSQG</sequence>
<evidence type="ECO:0000256" key="2">
    <source>
        <dbReference type="ARBA" id="ARBA00011344"/>
    </source>
</evidence>
<dbReference type="InterPro" id="IPR013249">
    <property type="entry name" value="RNA_pol_sigma70_r4_t2"/>
</dbReference>
<dbReference type="InterPro" id="IPR036388">
    <property type="entry name" value="WH-like_DNA-bd_sf"/>
</dbReference>
<keyword evidence="5" id="KW-0804">Transcription</keyword>
<dbReference type="PANTHER" id="PTHR30173">
    <property type="entry name" value="SIGMA 19 FACTOR"/>
    <property type="match status" value="1"/>
</dbReference>
<evidence type="ECO:0000259" key="6">
    <source>
        <dbReference type="Pfam" id="PF04542"/>
    </source>
</evidence>
<evidence type="ECO:0000256" key="1">
    <source>
        <dbReference type="ARBA" id="ARBA00010641"/>
    </source>
</evidence>
<evidence type="ECO:0000256" key="4">
    <source>
        <dbReference type="ARBA" id="ARBA00023082"/>
    </source>
</evidence>
<proteinExistence type="inferred from homology"/>
<evidence type="ECO:0000313" key="8">
    <source>
        <dbReference type="EMBL" id="NRN71196.1"/>
    </source>
</evidence>
<accession>A0ABX2FIG0</accession>
<dbReference type="InterPro" id="IPR052704">
    <property type="entry name" value="ECF_Sigma-70_Domain"/>
</dbReference>
<gene>
    <name evidence="8" type="ORF">GC106_84710</name>
</gene>
<comment type="similarity">
    <text evidence="1">Belongs to the sigma-70 factor family. ECF subfamily.</text>
</comment>
<reference evidence="8 9" key="1">
    <citation type="submission" date="2020-01" db="EMBL/GenBank/DDBJ databases">
        <title>Kibdelosporangium persica a novel Actinomycetes from a hot desert in Iran.</title>
        <authorList>
            <person name="Safaei N."/>
            <person name="Zaburannyi N."/>
            <person name="Mueller R."/>
            <person name="Wink J."/>
        </authorList>
    </citation>
    <scope>NUCLEOTIDE SEQUENCE [LARGE SCALE GENOMIC DNA]</scope>
    <source>
        <strain evidence="8 9">4NS15</strain>
    </source>
</reference>
<evidence type="ECO:0000259" key="7">
    <source>
        <dbReference type="Pfam" id="PF08281"/>
    </source>
</evidence>
<dbReference type="SUPFAM" id="SSF54427">
    <property type="entry name" value="NTF2-like"/>
    <property type="match status" value="1"/>
</dbReference>
<dbReference type="Proteomes" id="UP000763557">
    <property type="component" value="Unassembled WGS sequence"/>
</dbReference>
<dbReference type="InterPro" id="IPR013325">
    <property type="entry name" value="RNA_pol_sigma_r2"/>
</dbReference>
<dbReference type="InterPro" id="IPR013324">
    <property type="entry name" value="RNA_pol_sigma_r3/r4-like"/>
</dbReference>
<feature type="domain" description="RNA polymerase sigma factor 70 region 4 type 2" evidence="7">
    <location>
        <begin position="111"/>
        <end position="161"/>
    </location>
</feature>
<dbReference type="InterPro" id="IPR032710">
    <property type="entry name" value="NTF2-like_dom_sf"/>
</dbReference>